<evidence type="ECO:0000313" key="3">
    <source>
        <dbReference type="Proteomes" id="UP000249354"/>
    </source>
</evidence>
<feature type="domain" description="HMA" evidence="1">
    <location>
        <begin position="4"/>
        <end position="60"/>
    </location>
</feature>
<dbReference type="SUPFAM" id="SSF55008">
    <property type="entry name" value="HMA, heavy metal-associated domain"/>
    <property type="match status" value="1"/>
</dbReference>
<organism evidence="2 3">
    <name type="scientific">Leptolyngbya foveolarum</name>
    <dbReference type="NCBI Taxonomy" id="47253"/>
    <lineage>
        <taxon>Bacteria</taxon>
        <taxon>Bacillati</taxon>
        <taxon>Cyanobacteriota</taxon>
        <taxon>Cyanophyceae</taxon>
        <taxon>Leptolyngbyales</taxon>
        <taxon>Leptolyngbyaceae</taxon>
        <taxon>Leptolyngbya group</taxon>
        <taxon>Leptolyngbya</taxon>
    </lineage>
</organism>
<gene>
    <name evidence="2" type="ORF">DCF25_03650</name>
</gene>
<comment type="caution">
    <text evidence="2">The sequence shown here is derived from an EMBL/GenBank/DDBJ whole genome shotgun (WGS) entry which is preliminary data.</text>
</comment>
<evidence type="ECO:0000313" key="2">
    <source>
        <dbReference type="EMBL" id="PZO22175.1"/>
    </source>
</evidence>
<name>A0A2W4WII6_9CYAN</name>
<dbReference type="GO" id="GO:0046872">
    <property type="term" value="F:metal ion binding"/>
    <property type="evidence" value="ECO:0007669"/>
    <property type="project" value="InterPro"/>
</dbReference>
<protein>
    <submittedName>
        <fullName evidence="2">Heavy metal transporter</fullName>
    </submittedName>
</protein>
<dbReference type="EMBL" id="QBMC01000013">
    <property type="protein sequence ID" value="PZO22175.1"/>
    <property type="molecule type" value="Genomic_DNA"/>
</dbReference>
<sequence>MSMTFKVPSIKCEECVDTITKEIKVHDENAKVTGDVAKKTIEVDSNMSEESVKQSITITGHEVS</sequence>
<proteinExistence type="predicted"/>
<accession>A0A2W4WII6</accession>
<dbReference type="Pfam" id="PF00403">
    <property type="entry name" value="HMA"/>
    <property type="match status" value="1"/>
</dbReference>
<dbReference type="Proteomes" id="UP000249354">
    <property type="component" value="Unassembled WGS sequence"/>
</dbReference>
<reference evidence="3" key="1">
    <citation type="submission" date="2018-04" db="EMBL/GenBank/DDBJ databases">
        <authorList>
            <person name="Cornet L."/>
        </authorList>
    </citation>
    <scope>NUCLEOTIDE SEQUENCE [LARGE SCALE GENOMIC DNA]</scope>
</reference>
<reference evidence="2 3" key="2">
    <citation type="submission" date="2018-06" db="EMBL/GenBank/DDBJ databases">
        <title>Metagenomic assembly of (sub)arctic Cyanobacteria and their associated microbiome from non-axenic cultures.</title>
        <authorList>
            <person name="Baurain D."/>
        </authorList>
    </citation>
    <scope>NUCLEOTIDE SEQUENCE [LARGE SCALE GENOMIC DNA]</scope>
    <source>
        <strain evidence="2">ULC129bin1</strain>
    </source>
</reference>
<evidence type="ECO:0000259" key="1">
    <source>
        <dbReference type="Pfam" id="PF00403"/>
    </source>
</evidence>
<dbReference type="AlphaFoldDB" id="A0A2W4WII6"/>
<dbReference type="InterPro" id="IPR006121">
    <property type="entry name" value="HMA_dom"/>
</dbReference>
<dbReference type="InterPro" id="IPR036163">
    <property type="entry name" value="HMA_dom_sf"/>
</dbReference>
<dbReference type="Gene3D" id="3.30.70.100">
    <property type="match status" value="1"/>
</dbReference>